<dbReference type="AlphaFoldDB" id="A0A1Y0EKE1"/>
<dbReference type="Proteomes" id="UP000196138">
    <property type="component" value="Chromosome"/>
</dbReference>
<sequence>MEKLQTDWFGVEEFAARHQNIFPTAQSLRYQLRHRERNGLTSACIRFGKRLLISEGKFFDWLDKQSGI</sequence>
<dbReference type="EMBL" id="CP021455">
    <property type="protein sequence ID" value="ARU03910.1"/>
    <property type="molecule type" value="Genomic_DNA"/>
</dbReference>
<dbReference type="OrthoDB" id="9134012at2"/>
<evidence type="ECO:0000313" key="1">
    <source>
        <dbReference type="EMBL" id="ARU03910.1"/>
    </source>
</evidence>
<dbReference type="RefSeq" id="WP_087277440.1">
    <property type="nucleotide sequence ID" value="NZ_CP021455.1"/>
</dbReference>
<accession>A0A1Y0EKE1</accession>
<protein>
    <recommendedName>
        <fullName evidence="3">DNA-binding protein</fullName>
    </recommendedName>
</protein>
<keyword evidence="2" id="KW-1185">Reference proteome</keyword>
<evidence type="ECO:0000313" key="2">
    <source>
        <dbReference type="Proteomes" id="UP000196138"/>
    </source>
</evidence>
<reference evidence="1 2" key="1">
    <citation type="submission" date="2017-05" db="EMBL/GenBank/DDBJ databases">
        <authorList>
            <person name="Song R."/>
            <person name="Chenine A.L."/>
            <person name="Ruprecht R.M."/>
        </authorList>
    </citation>
    <scope>NUCLEOTIDE SEQUENCE [LARGE SCALE GENOMIC DNA]</scope>
    <source>
        <strain evidence="1 2">DSM 26136</strain>
    </source>
</reference>
<evidence type="ECO:0008006" key="3">
    <source>
        <dbReference type="Google" id="ProtNLM"/>
    </source>
</evidence>
<proteinExistence type="predicted"/>
<dbReference type="KEGG" id="cser:CCO03_03745"/>
<gene>
    <name evidence="1" type="ORF">CCO03_03745</name>
</gene>
<name>A0A1Y0EKE1_9BURK</name>
<organism evidence="1 2">
    <name type="scientific">Comamonas serinivorans</name>
    <dbReference type="NCBI Taxonomy" id="1082851"/>
    <lineage>
        <taxon>Bacteria</taxon>
        <taxon>Pseudomonadati</taxon>
        <taxon>Pseudomonadota</taxon>
        <taxon>Betaproteobacteria</taxon>
        <taxon>Burkholderiales</taxon>
        <taxon>Comamonadaceae</taxon>
        <taxon>Comamonas</taxon>
    </lineage>
</organism>